<dbReference type="GO" id="GO:0016787">
    <property type="term" value="F:hydrolase activity"/>
    <property type="evidence" value="ECO:0007669"/>
    <property type="project" value="UniProtKB-KW"/>
</dbReference>
<dbReference type="RefSeq" id="WP_344656901.1">
    <property type="nucleotide sequence ID" value="NZ_BAAAQM010000010.1"/>
</dbReference>
<organism evidence="1 2">
    <name type="scientific">Catenulispora subtropica</name>
    <dbReference type="NCBI Taxonomy" id="450798"/>
    <lineage>
        <taxon>Bacteria</taxon>
        <taxon>Bacillati</taxon>
        <taxon>Actinomycetota</taxon>
        <taxon>Actinomycetes</taxon>
        <taxon>Catenulisporales</taxon>
        <taxon>Catenulisporaceae</taxon>
        <taxon>Catenulispora</taxon>
    </lineage>
</organism>
<gene>
    <name evidence="1" type="ORF">GCM10009838_22480</name>
</gene>
<dbReference type="CDD" id="cd01745">
    <property type="entry name" value="GATase1_2"/>
    <property type="match status" value="1"/>
</dbReference>
<evidence type="ECO:0000313" key="2">
    <source>
        <dbReference type="Proteomes" id="UP001499854"/>
    </source>
</evidence>
<reference evidence="2" key="1">
    <citation type="journal article" date="2019" name="Int. J. Syst. Evol. Microbiol.">
        <title>The Global Catalogue of Microorganisms (GCM) 10K type strain sequencing project: providing services to taxonomists for standard genome sequencing and annotation.</title>
        <authorList>
            <consortium name="The Broad Institute Genomics Platform"/>
            <consortium name="The Broad Institute Genome Sequencing Center for Infectious Disease"/>
            <person name="Wu L."/>
            <person name="Ma J."/>
        </authorList>
    </citation>
    <scope>NUCLEOTIDE SEQUENCE [LARGE SCALE GENOMIC DNA]</scope>
    <source>
        <strain evidence="2">JCM 16013</strain>
    </source>
</reference>
<keyword evidence="2" id="KW-1185">Reference proteome</keyword>
<dbReference type="EMBL" id="BAAAQM010000010">
    <property type="protein sequence ID" value="GAA1964649.1"/>
    <property type="molecule type" value="Genomic_DNA"/>
</dbReference>
<protein>
    <submittedName>
        <fullName evidence="1">Gamma-glutamyl-gamma-aminobutyrate hydrolase family protein</fullName>
    </submittedName>
</protein>
<dbReference type="PROSITE" id="PS51273">
    <property type="entry name" value="GATASE_TYPE_1"/>
    <property type="match status" value="1"/>
</dbReference>
<evidence type="ECO:0000313" key="1">
    <source>
        <dbReference type="EMBL" id="GAA1964649.1"/>
    </source>
</evidence>
<name>A0ABP5CIT5_9ACTN</name>
<comment type="caution">
    <text evidence="1">The sequence shown here is derived from an EMBL/GenBank/DDBJ whole genome shotgun (WGS) entry which is preliminary data.</text>
</comment>
<dbReference type="Pfam" id="PF07722">
    <property type="entry name" value="Peptidase_C26"/>
    <property type="match status" value="1"/>
</dbReference>
<accession>A0ABP5CIT5</accession>
<dbReference type="InterPro" id="IPR029062">
    <property type="entry name" value="Class_I_gatase-like"/>
</dbReference>
<sequence length="244" mass="26177">MNHRPLIGVSSYLDQAAWGVWNQRAALIPHSYISAVTRAGGVAVLLPPQESGALEAIASVDGLVLAGGPDLDPGNYGQDPHPRTGAPNLERDDWEFALLGEALRQRIPVLGVCRGMQLMNVAMGGQLVQHLPDDLGDQGHQPAPATFGEQTVRVRPASRLATIVGTDPVPVRCYHHQAVAKIGRDLLPAAWCGDETVEAVEMADRDFVVGVQWHPEADPGDNRLFDALVEAAAKNADTREAETR</sequence>
<dbReference type="InterPro" id="IPR011697">
    <property type="entry name" value="Peptidase_C26"/>
</dbReference>
<proteinExistence type="predicted"/>
<dbReference type="Proteomes" id="UP001499854">
    <property type="component" value="Unassembled WGS sequence"/>
</dbReference>
<keyword evidence="1" id="KW-0378">Hydrolase</keyword>
<dbReference type="PANTHER" id="PTHR43235">
    <property type="entry name" value="GLUTAMINE AMIDOTRANSFERASE PB2B2.05-RELATED"/>
    <property type="match status" value="1"/>
</dbReference>
<dbReference type="SUPFAM" id="SSF52317">
    <property type="entry name" value="Class I glutamine amidotransferase-like"/>
    <property type="match status" value="1"/>
</dbReference>
<dbReference type="PANTHER" id="PTHR43235:SF1">
    <property type="entry name" value="GLUTAMINE AMIDOTRANSFERASE PB2B2.05-RELATED"/>
    <property type="match status" value="1"/>
</dbReference>
<dbReference type="Gene3D" id="3.40.50.880">
    <property type="match status" value="1"/>
</dbReference>
<dbReference type="InterPro" id="IPR044668">
    <property type="entry name" value="PuuD-like"/>
</dbReference>